<dbReference type="RefSeq" id="WP_145092155.1">
    <property type="nucleotide sequence ID" value="NZ_CP036274.1"/>
</dbReference>
<evidence type="ECO:0000313" key="8">
    <source>
        <dbReference type="EMBL" id="QDU28985.1"/>
    </source>
</evidence>
<feature type="modified residue" description="4-aspartylphosphate" evidence="5">
    <location>
        <position position="54"/>
    </location>
</feature>
<dbReference type="InterPro" id="IPR011006">
    <property type="entry name" value="CheY-like_superfamily"/>
</dbReference>
<protein>
    <submittedName>
        <fullName evidence="8">Oxygen regulatory protein NreC</fullName>
    </submittedName>
</protein>
<dbReference type="PANTHER" id="PTHR43214:SF41">
    <property type="entry name" value="NITRATE_NITRITE RESPONSE REGULATOR PROTEIN NARP"/>
    <property type="match status" value="1"/>
</dbReference>
<keyword evidence="1 5" id="KW-0597">Phosphoprotein</keyword>
<keyword evidence="4" id="KW-0804">Transcription</keyword>
<dbReference type="PROSITE" id="PS50043">
    <property type="entry name" value="HTH_LUXR_2"/>
    <property type="match status" value="1"/>
</dbReference>
<dbReference type="OrthoDB" id="9796655at2"/>
<dbReference type="AlphaFoldDB" id="A0A517YFH9"/>
<dbReference type="PRINTS" id="PR00038">
    <property type="entry name" value="HTHLUXR"/>
</dbReference>
<dbReference type="SUPFAM" id="SSF52172">
    <property type="entry name" value="CheY-like"/>
    <property type="match status" value="1"/>
</dbReference>
<keyword evidence="2" id="KW-0805">Transcription regulation</keyword>
<evidence type="ECO:0000256" key="3">
    <source>
        <dbReference type="ARBA" id="ARBA00023125"/>
    </source>
</evidence>
<dbReference type="GO" id="GO:0003677">
    <property type="term" value="F:DNA binding"/>
    <property type="evidence" value="ECO:0007669"/>
    <property type="project" value="UniProtKB-KW"/>
</dbReference>
<keyword evidence="3" id="KW-0238">DNA-binding</keyword>
<dbReference type="Gene3D" id="3.40.50.2300">
    <property type="match status" value="1"/>
</dbReference>
<dbReference type="SUPFAM" id="SSF46894">
    <property type="entry name" value="C-terminal effector domain of the bipartite response regulators"/>
    <property type="match status" value="1"/>
</dbReference>
<dbReference type="SMART" id="SM00448">
    <property type="entry name" value="REC"/>
    <property type="match status" value="1"/>
</dbReference>
<reference evidence="8 9" key="1">
    <citation type="submission" date="2019-02" db="EMBL/GenBank/DDBJ databases">
        <title>Deep-cultivation of Planctomycetes and their phenomic and genomic characterization uncovers novel biology.</title>
        <authorList>
            <person name="Wiegand S."/>
            <person name="Jogler M."/>
            <person name="Boedeker C."/>
            <person name="Pinto D."/>
            <person name="Vollmers J."/>
            <person name="Rivas-Marin E."/>
            <person name="Kohn T."/>
            <person name="Peeters S.H."/>
            <person name="Heuer A."/>
            <person name="Rast P."/>
            <person name="Oberbeckmann S."/>
            <person name="Bunk B."/>
            <person name="Jeske O."/>
            <person name="Meyerdierks A."/>
            <person name="Storesund J.E."/>
            <person name="Kallscheuer N."/>
            <person name="Luecker S."/>
            <person name="Lage O.M."/>
            <person name="Pohl T."/>
            <person name="Merkel B.J."/>
            <person name="Hornburger P."/>
            <person name="Mueller R.-W."/>
            <person name="Bruemmer F."/>
            <person name="Labrenz M."/>
            <person name="Spormann A.M."/>
            <person name="Op den Camp H."/>
            <person name="Overmann J."/>
            <person name="Amann R."/>
            <person name="Jetten M.S.M."/>
            <person name="Mascher T."/>
            <person name="Medema M.H."/>
            <person name="Devos D.P."/>
            <person name="Kaster A.-K."/>
            <person name="Ovreas L."/>
            <person name="Rohde M."/>
            <person name="Galperin M.Y."/>
            <person name="Jogler C."/>
        </authorList>
    </citation>
    <scope>NUCLEOTIDE SEQUENCE [LARGE SCALE GENOMIC DNA]</scope>
    <source>
        <strain evidence="8 9">ETA_A8</strain>
    </source>
</reference>
<gene>
    <name evidence="8" type="primary">nreC_2</name>
    <name evidence="8" type="ORF">ETAA8_40910</name>
</gene>
<dbReference type="GO" id="GO:0000160">
    <property type="term" value="P:phosphorelay signal transduction system"/>
    <property type="evidence" value="ECO:0007669"/>
    <property type="project" value="InterPro"/>
</dbReference>
<accession>A0A517YFH9</accession>
<dbReference type="EMBL" id="CP036274">
    <property type="protein sequence ID" value="QDU28985.1"/>
    <property type="molecule type" value="Genomic_DNA"/>
</dbReference>
<evidence type="ECO:0000313" key="9">
    <source>
        <dbReference type="Proteomes" id="UP000315017"/>
    </source>
</evidence>
<dbReference type="CDD" id="cd06170">
    <property type="entry name" value="LuxR_C_like"/>
    <property type="match status" value="1"/>
</dbReference>
<evidence type="ECO:0000259" key="7">
    <source>
        <dbReference type="PROSITE" id="PS50110"/>
    </source>
</evidence>
<dbReference type="InterPro" id="IPR001789">
    <property type="entry name" value="Sig_transdc_resp-reg_receiver"/>
</dbReference>
<dbReference type="GO" id="GO:0006355">
    <property type="term" value="P:regulation of DNA-templated transcription"/>
    <property type="evidence" value="ECO:0007669"/>
    <property type="project" value="InterPro"/>
</dbReference>
<evidence type="ECO:0000256" key="2">
    <source>
        <dbReference type="ARBA" id="ARBA00023015"/>
    </source>
</evidence>
<dbReference type="InterPro" id="IPR000792">
    <property type="entry name" value="Tscrpt_reg_LuxR_C"/>
</dbReference>
<keyword evidence="9" id="KW-1185">Reference proteome</keyword>
<feature type="domain" description="HTH luxR-type" evidence="6">
    <location>
        <begin position="144"/>
        <end position="209"/>
    </location>
</feature>
<name>A0A517YFH9_9BACT</name>
<dbReference type="Pfam" id="PF00196">
    <property type="entry name" value="GerE"/>
    <property type="match status" value="1"/>
</dbReference>
<dbReference type="PANTHER" id="PTHR43214">
    <property type="entry name" value="TWO-COMPONENT RESPONSE REGULATOR"/>
    <property type="match status" value="1"/>
</dbReference>
<dbReference type="Proteomes" id="UP000315017">
    <property type="component" value="Chromosome"/>
</dbReference>
<feature type="domain" description="Response regulatory" evidence="7">
    <location>
        <begin position="5"/>
        <end position="119"/>
    </location>
</feature>
<dbReference type="InterPro" id="IPR058245">
    <property type="entry name" value="NreC/VraR/RcsB-like_REC"/>
</dbReference>
<evidence type="ECO:0000256" key="4">
    <source>
        <dbReference type="ARBA" id="ARBA00023163"/>
    </source>
</evidence>
<dbReference type="InterPro" id="IPR039420">
    <property type="entry name" value="WalR-like"/>
</dbReference>
<dbReference type="InterPro" id="IPR016032">
    <property type="entry name" value="Sig_transdc_resp-reg_C-effctor"/>
</dbReference>
<dbReference type="PROSITE" id="PS50110">
    <property type="entry name" value="RESPONSE_REGULATORY"/>
    <property type="match status" value="1"/>
</dbReference>
<organism evidence="8 9">
    <name type="scientific">Anatilimnocola aggregata</name>
    <dbReference type="NCBI Taxonomy" id="2528021"/>
    <lineage>
        <taxon>Bacteria</taxon>
        <taxon>Pseudomonadati</taxon>
        <taxon>Planctomycetota</taxon>
        <taxon>Planctomycetia</taxon>
        <taxon>Pirellulales</taxon>
        <taxon>Pirellulaceae</taxon>
        <taxon>Anatilimnocola</taxon>
    </lineage>
</organism>
<evidence type="ECO:0000256" key="1">
    <source>
        <dbReference type="ARBA" id="ARBA00022553"/>
    </source>
</evidence>
<dbReference type="CDD" id="cd17535">
    <property type="entry name" value="REC_NarL-like"/>
    <property type="match status" value="1"/>
</dbReference>
<sequence>MTRARIVIADDHQILAEGIRSLLEPEFEVVAVVSDGRQLVAAAKEHLPDAIVADISMPSLNGIEAAALVRSAGVSAKIVFLTMHKDVAYARRAMESGAAGFVLKHSVSSELVTAIREALQGKTYITPLIAGELLDSYRGGDARSGDSTTRLTVRQREVLQLIAEGLSAKEVAAALKISVRTAEAHKARILESLGLQSTAELVQFAIRSGLISIE</sequence>
<dbReference type="KEGG" id="aagg:ETAA8_40910"/>
<evidence type="ECO:0000259" key="6">
    <source>
        <dbReference type="PROSITE" id="PS50043"/>
    </source>
</evidence>
<dbReference type="Pfam" id="PF00072">
    <property type="entry name" value="Response_reg"/>
    <property type="match status" value="1"/>
</dbReference>
<proteinExistence type="predicted"/>
<evidence type="ECO:0000256" key="5">
    <source>
        <dbReference type="PROSITE-ProRule" id="PRU00169"/>
    </source>
</evidence>
<dbReference type="SMART" id="SM00421">
    <property type="entry name" value="HTH_LUXR"/>
    <property type="match status" value="1"/>
</dbReference>